<feature type="compositionally biased region" description="Basic and acidic residues" evidence="6">
    <location>
        <begin position="214"/>
        <end position="227"/>
    </location>
</feature>
<evidence type="ECO:0000256" key="2">
    <source>
        <dbReference type="ARBA" id="ARBA00022737"/>
    </source>
</evidence>
<feature type="domain" description="C2H2-type" evidence="7">
    <location>
        <begin position="154"/>
        <end position="178"/>
    </location>
</feature>
<feature type="domain" description="C2H2-type" evidence="7">
    <location>
        <begin position="95"/>
        <end position="118"/>
    </location>
</feature>
<evidence type="ECO:0000256" key="1">
    <source>
        <dbReference type="ARBA" id="ARBA00022723"/>
    </source>
</evidence>
<keyword evidence="1" id="KW-0479">Metal-binding</keyword>
<protein>
    <recommendedName>
        <fullName evidence="7">C2H2-type domain-containing protein</fullName>
    </recommendedName>
</protein>
<evidence type="ECO:0000313" key="8">
    <source>
        <dbReference type="EMBL" id="KAJ8321128.1"/>
    </source>
</evidence>
<evidence type="ECO:0000259" key="7">
    <source>
        <dbReference type="PROSITE" id="PS50157"/>
    </source>
</evidence>
<accession>A0ABQ9FV58</accession>
<feature type="region of interest" description="Disordered" evidence="6">
    <location>
        <begin position="211"/>
        <end position="234"/>
    </location>
</feature>
<evidence type="ECO:0000256" key="4">
    <source>
        <dbReference type="ARBA" id="ARBA00022833"/>
    </source>
</evidence>
<dbReference type="SMART" id="SM00355">
    <property type="entry name" value="ZnF_C2H2"/>
    <property type="match status" value="7"/>
</dbReference>
<comment type="caution">
    <text evidence="8">The sequence shown here is derived from an EMBL/GenBank/DDBJ whole genome shotgun (WGS) entry which is preliminary data.</text>
</comment>
<keyword evidence="3 5" id="KW-0863">Zinc-finger</keyword>
<dbReference type="Gene3D" id="3.30.160.60">
    <property type="entry name" value="Classic Zinc Finger"/>
    <property type="match status" value="3"/>
</dbReference>
<dbReference type="EMBL" id="JARBDR010000139">
    <property type="protein sequence ID" value="KAJ8321128.1"/>
    <property type="molecule type" value="Genomic_DNA"/>
</dbReference>
<evidence type="ECO:0000256" key="5">
    <source>
        <dbReference type="PROSITE-ProRule" id="PRU00042"/>
    </source>
</evidence>
<evidence type="ECO:0000256" key="3">
    <source>
        <dbReference type="ARBA" id="ARBA00022771"/>
    </source>
</evidence>
<dbReference type="PROSITE" id="PS00028">
    <property type="entry name" value="ZINC_FINGER_C2H2_1"/>
    <property type="match status" value="3"/>
</dbReference>
<dbReference type="InterPro" id="IPR013087">
    <property type="entry name" value="Znf_C2H2_type"/>
</dbReference>
<organism evidence="8 9">
    <name type="scientific">Tegillarca granosa</name>
    <name type="common">Malaysian cockle</name>
    <name type="synonym">Anadara granosa</name>
    <dbReference type="NCBI Taxonomy" id="220873"/>
    <lineage>
        <taxon>Eukaryota</taxon>
        <taxon>Metazoa</taxon>
        <taxon>Spiralia</taxon>
        <taxon>Lophotrochozoa</taxon>
        <taxon>Mollusca</taxon>
        <taxon>Bivalvia</taxon>
        <taxon>Autobranchia</taxon>
        <taxon>Pteriomorphia</taxon>
        <taxon>Arcoida</taxon>
        <taxon>Arcoidea</taxon>
        <taxon>Arcidae</taxon>
        <taxon>Tegillarca</taxon>
    </lineage>
</organism>
<keyword evidence="2" id="KW-0677">Repeat</keyword>
<evidence type="ECO:0000313" key="9">
    <source>
        <dbReference type="Proteomes" id="UP001217089"/>
    </source>
</evidence>
<dbReference type="Proteomes" id="UP001217089">
    <property type="component" value="Unassembled WGS sequence"/>
</dbReference>
<sequence>MLACQYCGCEERTASDLRDHEEIHLNCFAIDGHLPFKCELCSTSFLSEALLAQHRHSTHNFNCRYCGCIERTSDELKDHEEIHLSCFAIDGHLPFKCELCPTSFLSEELLARHQHSTHNFNCRYCGCIERTSDELKDHEEIHLTCFVIGGHLPFRCDSCSSSFLSVELLDRHRLTEHALTCFWCLESFNDNTSLIEHERCHEINDVVPSTKKRKLDDGASRAHDDAHWTASPLPGPSNINQLGAGADTIDYSIRKVREKTFKNHAIDRHYKVKFDTNQSLAGEKLSNLHNELQSLFDELLNEVKQGLQGNDLARMVIGHPDLNSNIIVPLQTLDALTGEKVLEYIENVLNSHQNLALDAEMSIDIGTIDMPKGGIGKGISCLSGPNSSLSNKRSIIEIKNSDNLCLVRAVLMGYLKRNTMQLKHWKELTIADSSLDMEDLVLKYKVCPHWYFKDIRKIEHRQSEIVYRLCQRLGISTFSYLGLNDILPLEEFFGIDVLVVSSQMNNKFIRVPPEGSDKTRIYIYLVELNGLGHYHTIGSICGFFGASKFCEHCLKPYQNKHSCERACFVCNRMECVVSEAPMSCRSCHMTCRSEDCFRKHLQKKSRQNKEPASQCELYWQCTKCRKVIKTEKQNIQEHDCDTWECKSCNQFVKDGHLCYIRALEAKESKGKFIFFDIETTQNEIWQCDSGYEPTKTIDCQHCNNKDILCPSCSKCKNCDERLCGKYHHQANLIIAQKCCPVCIAEPLHPKSKCHECGSRCKKCKAFNKLDKIYEQPPCEDTCGFREVTFKGDDCVTQFGQWLFAPVWINQNWVHERDLSSLDKTIEETQFVKSPIAQISSNGYARDQFSKASIKCMKESNLNPGGAPFEQQLLTFAESRPSPGRPNLDVQFFRHFCSVLTMAIKVLELHVDA</sequence>
<dbReference type="PANTHER" id="PTHR24403:SF67">
    <property type="entry name" value="FI01116P-RELATED"/>
    <property type="match status" value="1"/>
</dbReference>
<feature type="domain" description="C2H2-type" evidence="7">
    <location>
        <begin position="36"/>
        <end position="59"/>
    </location>
</feature>
<dbReference type="PROSITE" id="PS50157">
    <property type="entry name" value="ZINC_FINGER_C2H2_2"/>
    <property type="match status" value="4"/>
</dbReference>
<evidence type="ECO:0000256" key="6">
    <source>
        <dbReference type="SAM" id="MobiDB-lite"/>
    </source>
</evidence>
<dbReference type="PANTHER" id="PTHR24403">
    <property type="entry name" value="ZINC FINGER PROTEIN"/>
    <property type="match status" value="1"/>
</dbReference>
<proteinExistence type="predicted"/>
<keyword evidence="9" id="KW-1185">Reference proteome</keyword>
<name>A0ABQ9FV58_TEGGR</name>
<reference evidence="8 9" key="1">
    <citation type="submission" date="2022-12" db="EMBL/GenBank/DDBJ databases">
        <title>Chromosome-level genome of Tegillarca granosa.</title>
        <authorList>
            <person name="Kim J."/>
        </authorList>
    </citation>
    <scope>NUCLEOTIDE SEQUENCE [LARGE SCALE GENOMIC DNA]</scope>
    <source>
        <strain evidence="8">Teg-2019</strain>
        <tissue evidence="8">Adductor muscle</tissue>
    </source>
</reference>
<dbReference type="InterPro" id="IPR050688">
    <property type="entry name" value="Zinc_finger/UBP_domain"/>
</dbReference>
<feature type="domain" description="C2H2-type" evidence="7">
    <location>
        <begin position="179"/>
        <end position="201"/>
    </location>
</feature>
<keyword evidence="4" id="KW-0862">Zinc</keyword>
<gene>
    <name evidence="8" type="ORF">KUTeg_001323</name>
</gene>